<accession>A0A345D823</accession>
<feature type="signal peptide" evidence="2">
    <location>
        <begin position="1"/>
        <end position="21"/>
    </location>
</feature>
<name>A0A345D823_9BURK</name>
<dbReference type="Gene3D" id="3.40.190.10">
    <property type="entry name" value="Periplasmic binding protein-like II"/>
    <property type="match status" value="2"/>
</dbReference>
<dbReference type="AlphaFoldDB" id="A0A345D823"/>
<keyword evidence="5" id="KW-1185">Reference proteome</keyword>
<protein>
    <submittedName>
        <fullName evidence="4">L-cystine-binding protein TcyA</fullName>
    </submittedName>
</protein>
<evidence type="ECO:0000313" key="4">
    <source>
        <dbReference type="EMBL" id="AXF84511.1"/>
    </source>
</evidence>
<dbReference type="SMART" id="SM00062">
    <property type="entry name" value="PBPb"/>
    <property type="match status" value="1"/>
</dbReference>
<evidence type="ECO:0000256" key="1">
    <source>
        <dbReference type="ARBA" id="ARBA00022729"/>
    </source>
</evidence>
<dbReference type="PANTHER" id="PTHR35936">
    <property type="entry name" value="MEMBRANE-BOUND LYTIC MUREIN TRANSGLYCOSYLASE F"/>
    <property type="match status" value="1"/>
</dbReference>
<dbReference type="CDD" id="cd13711">
    <property type="entry name" value="PBP2_Ngo0372_TcyA"/>
    <property type="match status" value="1"/>
</dbReference>
<feature type="domain" description="Solute-binding protein family 3/N-terminal" evidence="3">
    <location>
        <begin position="56"/>
        <end position="278"/>
    </location>
</feature>
<sequence length="281" mass="29981">MKFFAQLALPLSLLAALTACGEKKPETAAKPADQAAAPAAASSTANLLDALKAKKVIRIGTEGTYAPFTFHDQKNGNALTGFDVEIAKEVFKRVGIEKVEFVEGPWDSLIAGVDADRYDAVVNEVGINPERQAKYDFSKPYIDSPMVAITKDDNTSIKSLEDLKGKKAAQTLTSNFGKTAAKMGAEIVSADGFAQTVDLLLSGRADVTLNDRLSFLDFKKQKPDAKIKIAATDKETASSGILVKKGSPELLAAINKAIDEIKADGTYGKISTQFFGIDVSK</sequence>
<gene>
    <name evidence="4" type="primary">tcyA</name>
    <name evidence="4" type="ORF">DTO96_100219</name>
</gene>
<dbReference type="OrthoDB" id="368476at2"/>
<evidence type="ECO:0000256" key="2">
    <source>
        <dbReference type="SAM" id="SignalP"/>
    </source>
</evidence>
<dbReference type="RefSeq" id="WP_114561803.1">
    <property type="nucleotide sequence ID" value="NZ_CP031124.1"/>
</dbReference>
<dbReference type="SUPFAM" id="SSF53850">
    <property type="entry name" value="Periplasmic binding protein-like II"/>
    <property type="match status" value="1"/>
</dbReference>
<evidence type="ECO:0000313" key="5">
    <source>
        <dbReference type="Proteomes" id="UP000252182"/>
    </source>
</evidence>
<evidence type="ECO:0000259" key="3">
    <source>
        <dbReference type="SMART" id="SM00062"/>
    </source>
</evidence>
<dbReference type="EMBL" id="CP031124">
    <property type="protein sequence ID" value="AXF84511.1"/>
    <property type="molecule type" value="Genomic_DNA"/>
</dbReference>
<dbReference type="Pfam" id="PF00497">
    <property type="entry name" value="SBP_bac_3"/>
    <property type="match status" value="1"/>
</dbReference>
<keyword evidence="1 2" id="KW-0732">Signal</keyword>
<dbReference type="PANTHER" id="PTHR35936:SF34">
    <property type="entry name" value="ABC TRANSPORTER EXTRACELLULAR-BINDING PROTEIN YCKB-RELATED"/>
    <property type="match status" value="1"/>
</dbReference>
<feature type="chain" id="PRO_5016823917" evidence="2">
    <location>
        <begin position="22"/>
        <end position="281"/>
    </location>
</feature>
<dbReference type="KEGG" id="hyf:DTO96_100219"/>
<dbReference type="Proteomes" id="UP000252182">
    <property type="component" value="Chromosome"/>
</dbReference>
<dbReference type="PROSITE" id="PS51257">
    <property type="entry name" value="PROKAR_LIPOPROTEIN"/>
    <property type="match status" value="1"/>
</dbReference>
<reference evidence="5" key="1">
    <citation type="submission" date="2018-07" db="EMBL/GenBank/DDBJ databases">
        <authorList>
            <person name="Kim H."/>
        </authorList>
    </citation>
    <scope>NUCLEOTIDE SEQUENCE [LARGE SCALE GENOMIC DNA]</scope>
    <source>
        <strain evidence="5">F02</strain>
    </source>
</reference>
<proteinExistence type="predicted"/>
<dbReference type="InterPro" id="IPR001638">
    <property type="entry name" value="Solute-binding_3/MltF_N"/>
</dbReference>
<organism evidence="4 5">
    <name type="scientific">Ephemeroptericola cinctiostellae</name>
    <dbReference type="NCBI Taxonomy" id="2268024"/>
    <lineage>
        <taxon>Bacteria</taxon>
        <taxon>Pseudomonadati</taxon>
        <taxon>Pseudomonadota</taxon>
        <taxon>Betaproteobacteria</taxon>
        <taxon>Burkholderiales</taxon>
        <taxon>Burkholderiaceae</taxon>
        <taxon>Ephemeroptericola</taxon>
    </lineage>
</organism>